<protein>
    <recommendedName>
        <fullName evidence="2">DUF6536 domain-containing protein</fullName>
    </recommendedName>
</protein>
<dbReference type="PANTHER" id="PTHR35395">
    <property type="entry name" value="DUF6536 DOMAIN-CONTAINING PROTEIN"/>
    <property type="match status" value="1"/>
</dbReference>
<comment type="caution">
    <text evidence="3">The sequence shown here is derived from an EMBL/GenBank/DDBJ whole genome shotgun (WGS) entry which is preliminary data.</text>
</comment>
<dbReference type="AlphaFoldDB" id="A0A9W6ES32"/>
<name>A0A9W6ES32_ASPTU</name>
<keyword evidence="1" id="KW-0472">Membrane</keyword>
<feature type="transmembrane region" description="Helical" evidence="1">
    <location>
        <begin position="38"/>
        <end position="63"/>
    </location>
</feature>
<dbReference type="PANTHER" id="PTHR35395:SF1">
    <property type="entry name" value="DUF6536 DOMAIN-CONTAINING PROTEIN"/>
    <property type="match status" value="1"/>
</dbReference>
<accession>A0A9W6ES32</accession>
<dbReference type="EMBL" id="BRPE01000024">
    <property type="protein sequence ID" value="GLA90344.1"/>
    <property type="molecule type" value="Genomic_DNA"/>
</dbReference>
<organism evidence="3 4">
    <name type="scientific">Aspergillus tubingensis</name>
    <dbReference type="NCBI Taxonomy" id="5068"/>
    <lineage>
        <taxon>Eukaryota</taxon>
        <taxon>Fungi</taxon>
        <taxon>Dikarya</taxon>
        <taxon>Ascomycota</taxon>
        <taxon>Pezizomycotina</taxon>
        <taxon>Eurotiomycetes</taxon>
        <taxon>Eurotiomycetidae</taxon>
        <taxon>Eurotiales</taxon>
        <taxon>Aspergillaceae</taxon>
        <taxon>Aspergillus</taxon>
        <taxon>Aspergillus subgen. Circumdati</taxon>
    </lineage>
</organism>
<evidence type="ECO:0000313" key="3">
    <source>
        <dbReference type="EMBL" id="GLA90344.1"/>
    </source>
</evidence>
<dbReference type="Proteomes" id="UP001144157">
    <property type="component" value="Unassembled WGS sequence"/>
</dbReference>
<feature type="domain" description="DUF6536" evidence="2">
    <location>
        <begin position="1"/>
        <end position="77"/>
    </location>
</feature>
<evidence type="ECO:0000256" key="1">
    <source>
        <dbReference type="SAM" id="Phobius"/>
    </source>
</evidence>
<keyword evidence="1" id="KW-0812">Transmembrane</keyword>
<sequence length="248" mass="27666">CLTAPSRADVDRAHGQRVWLDIGVASVQNLVWADWPRLTLWLVLLTTSLPFHLIYNSAVFFALDTREYDVMLASADFDFDRPPVHYNSSYVDCFKPNTAMSMSTFYEAIPTFDNLTKEECVSKYAIDFPTDLGTLILVSSNLTAANEHLQWIHWGNSVSNDGELMTNKYDWLCAQFGVPSSSCTSSKPLNVLEQWAASPLVPWGGPVVNATVELPSGLATFNGKDSAELDTNDWSTDLRHDFQALTDE</sequence>
<evidence type="ECO:0000313" key="4">
    <source>
        <dbReference type="Proteomes" id="UP001144157"/>
    </source>
</evidence>
<gene>
    <name evidence="3" type="ORF">AtubIFM56815_005909</name>
</gene>
<reference evidence="3" key="1">
    <citation type="submission" date="2022-07" db="EMBL/GenBank/DDBJ databases">
        <title>Taxonomy of Aspergillus series Nigri: significant species reduction supported by multi-species coalescent approaches.</title>
        <authorList>
            <person name="Bian C."/>
            <person name="Kusuya Y."/>
            <person name="Sklenar F."/>
            <person name="D'hooge E."/>
            <person name="Yaguchi T."/>
            <person name="Takahashi H."/>
            <person name="Hubka V."/>
        </authorList>
    </citation>
    <scope>NUCLEOTIDE SEQUENCE</scope>
    <source>
        <strain evidence="3">IFM 56815</strain>
    </source>
</reference>
<dbReference type="Pfam" id="PF20163">
    <property type="entry name" value="DUF6536"/>
    <property type="match status" value="1"/>
</dbReference>
<proteinExistence type="predicted"/>
<keyword evidence="1" id="KW-1133">Transmembrane helix</keyword>
<dbReference type="InterPro" id="IPR046623">
    <property type="entry name" value="DUF6536"/>
</dbReference>
<evidence type="ECO:0000259" key="2">
    <source>
        <dbReference type="Pfam" id="PF20163"/>
    </source>
</evidence>
<feature type="non-terminal residue" evidence="3">
    <location>
        <position position="1"/>
    </location>
</feature>